<dbReference type="AlphaFoldDB" id="A0A2W5FN59"/>
<keyword evidence="1" id="KW-0812">Transmembrane</keyword>
<proteinExistence type="predicted"/>
<accession>A0A2W5FN59</accession>
<name>A0A2W5FN59_9BACT</name>
<evidence type="ECO:0000313" key="3">
    <source>
        <dbReference type="Proteomes" id="UP000249739"/>
    </source>
</evidence>
<feature type="transmembrane region" description="Helical" evidence="1">
    <location>
        <begin position="12"/>
        <end position="34"/>
    </location>
</feature>
<keyword evidence="1" id="KW-1133">Transmembrane helix</keyword>
<evidence type="ECO:0000256" key="1">
    <source>
        <dbReference type="SAM" id="Phobius"/>
    </source>
</evidence>
<dbReference type="Proteomes" id="UP000249739">
    <property type="component" value="Unassembled WGS sequence"/>
</dbReference>
<reference evidence="2 3" key="1">
    <citation type="submission" date="2017-08" db="EMBL/GenBank/DDBJ databases">
        <title>Infants hospitalized years apart are colonized by the same room-sourced microbial strains.</title>
        <authorList>
            <person name="Brooks B."/>
            <person name="Olm M.R."/>
            <person name="Firek B.A."/>
            <person name="Baker R."/>
            <person name="Thomas B.C."/>
            <person name="Morowitz M.J."/>
            <person name="Banfield J.F."/>
        </authorList>
    </citation>
    <scope>NUCLEOTIDE SEQUENCE [LARGE SCALE GENOMIC DNA]</scope>
    <source>
        <strain evidence="2">S2_006_000_R2_64</strain>
    </source>
</reference>
<evidence type="ECO:0000313" key="2">
    <source>
        <dbReference type="EMBL" id="PZP57401.1"/>
    </source>
</evidence>
<organism evidence="2 3">
    <name type="scientific">Micavibrio aeruginosavorus</name>
    <dbReference type="NCBI Taxonomy" id="349221"/>
    <lineage>
        <taxon>Bacteria</taxon>
        <taxon>Pseudomonadati</taxon>
        <taxon>Bdellovibrionota</taxon>
        <taxon>Bdellovibrionia</taxon>
        <taxon>Bdellovibrionales</taxon>
        <taxon>Pseudobdellovibrionaceae</taxon>
        <taxon>Micavibrio</taxon>
    </lineage>
</organism>
<gene>
    <name evidence="2" type="ORF">DI586_00485</name>
</gene>
<comment type="caution">
    <text evidence="2">The sequence shown here is derived from an EMBL/GenBank/DDBJ whole genome shotgun (WGS) entry which is preliminary data.</text>
</comment>
<keyword evidence="1" id="KW-0472">Membrane</keyword>
<protein>
    <submittedName>
        <fullName evidence="2">Uncharacterized protein</fullName>
    </submittedName>
</protein>
<dbReference type="EMBL" id="QFOT01000002">
    <property type="protein sequence ID" value="PZP57401.1"/>
    <property type="molecule type" value="Genomic_DNA"/>
</dbReference>
<sequence length="188" mass="21143">MLKQSLGRLPAHLVVIFFVALTLAVLIGVAMQFASRRDIPKEAYLQSRIEPQSDKPAVTEAQLRGLWMYKSGQRIATLRIGGGVFEIISYIDNGSVSRSFLRGGYRIEGNMIVLQARKDLGTPIDPAHYEYKFYPLSLETISLYAQTNGRVMTWQTPRSEAKRLDNPEEAAQIIFAAQMPWVKVALEP</sequence>